<dbReference type="PANTHER" id="PTHR36834">
    <property type="entry name" value="MEMBRANE PROTEIN-RELATED"/>
    <property type="match status" value="1"/>
</dbReference>
<feature type="domain" description="VanZ-like" evidence="2">
    <location>
        <begin position="10"/>
        <end position="124"/>
    </location>
</feature>
<keyword evidence="1" id="KW-1133">Transmembrane helix</keyword>
<feature type="transmembrane region" description="Helical" evidence="1">
    <location>
        <begin position="7"/>
        <end position="27"/>
    </location>
</feature>
<gene>
    <name evidence="3" type="ORF">AB996_2138</name>
</gene>
<dbReference type="PATRIC" id="fig|1359.32.peg.735"/>
<dbReference type="InterPro" id="IPR053150">
    <property type="entry name" value="Teicoplanin_resist-assoc"/>
</dbReference>
<dbReference type="RefSeq" id="WP_063282321.1">
    <property type="nucleotide sequence ID" value="NZ_LIYF01000037.1"/>
</dbReference>
<sequence>MVKNLAKFLFIIYILGLIWLVLFKLSFNPITYLEFTNTRSLNLVPLAMSGGRKEVLFNIIAFIPFGILFGMNASKGSFFIKVFLSSSLSFLFEVSQYYLAIGATDITDVMTNTLGALMGLSGYGLLVKFFSKSKVDFIVTTLFTFLLIFTLFFIFSELRPEI</sequence>
<evidence type="ECO:0000259" key="2">
    <source>
        <dbReference type="Pfam" id="PF04892"/>
    </source>
</evidence>
<evidence type="ECO:0000256" key="1">
    <source>
        <dbReference type="SAM" id="Phobius"/>
    </source>
</evidence>
<feature type="transmembrane region" description="Helical" evidence="1">
    <location>
        <begin position="55"/>
        <end position="71"/>
    </location>
</feature>
<organism evidence="3 4">
    <name type="scientific">Lactococcus lactis subsp. cremoris</name>
    <name type="common">Streptococcus cremoris</name>
    <dbReference type="NCBI Taxonomy" id="1359"/>
    <lineage>
        <taxon>Bacteria</taxon>
        <taxon>Bacillati</taxon>
        <taxon>Bacillota</taxon>
        <taxon>Bacilli</taxon>
        <taxon>Lactobacillales</taxon>
        <taxon>Streptococcaceae</taxon>
        <taxon>Lactococcus</taxon>
    </lineage>
</organism>
<dbReference type="PANTHER" id="PTHR36834:SF2">
    <property type="entry name" value="MEMBRANE PROTEIN"/>
    <property type="match status" value="1"/>
</dbReference>
<evidence type="ECO:0000313" key="3">
    <source>
        <dbReference type="EMBL" id="KZK05154.1"/>
    </source>
</evidence>
<dbReference type="AlphaFoldDB" id="A0A166IWS9"/>
<feature type="transmembrane region" description="Helical" evidence="1">
    <location>
        <begin position="111"/>
        <end position="130"/>
    </location>
</feature>
<reference evidence="3 4" key="1">
    <citation type="submission" date="2015-08" db="EMBL/GenBank/DDBJ databases">
        <title>Draft Genome Sequences of 11 Lactococcus lactis subspecies cremoris strains.</title>
        <authorList>
            <person name="Wels M."/>
            <person name="Backus L."/>
            <person name="Boekhorst J."/>
            <person name="Dijkstra A."/>
            <person name="Beerthuizen M."/>
            <person name="Siezen R."/>
            <person name="Bachmann H."/>
            <person name="Van Hijum S."/>
        </authorList>
    </citation>
    <scope>NUCLEOTIDE SEQUENCE [LARGE SCALE GENOMIC DNA]</scope>
    <source>
        <strain evidence="3 4">KW10</strain>
    </source>
</reference>
<dbReference type="Proteomes" id="UP000076519">
    <property type="component" value="Unassembled WGS sequence"/>
</dbReference>
<protein>
    <submittedName>
        <fullName evidence="3">Teicoplanin resistance protein</fullName>
    </submittedName>
</protein>
<dbReference type="Pfam" id="PF04892">
    <property type="entry name" value="VanZ"/>
    <property type="match status" value="1"/>
</dbReference>
<dbReference type="InterPro" id="IPR006976">
    <property type="entry name" value="VanZ-like"/>
</dbReference>
<keyword evidence="1" id="KW-0472">Membrane</keyword>
<feature type="transmembrane region" description="Helical" evidence="1">
    <location>
        <begin position="78"/>
        <end position="99"/>
    </location>
</feature>
<proteinExistence type="predicted"/>
<evidence type="ECO:0000313" key="4">
    <source>
        <dbReference type="Proteomes" id="UP000076519"/>
    </source>
</evidence>
<feature type="transmembrane region" description="Helical" evidence="1">
    <location>
        <begin position="137"/>
        <end position="155"/>
    </location>
</feature>
<comment type="caution">
    <text evidence="3">The sequence shown here is derived from an EMBL/GenBank/DDBJ whole genome shotgun (WGS) entry which is preliminary data.</text>
</comment>
<name>A0A166IWS9_LACLC</name>
<accession>A0A166IWS9</accession>
<keyword evidence="1" id="KW-0812">Transmembrane</keyword>
<dbReference type="EMBL" id="LIYF01000037">
    <property type="protein sequence ID" value="KZK05154.1"/>
    <property type="molecule type" value="Genomic_DNA"/>
</dbReference>